<dbReference type="EMBL" id="FNFK01000015">
    <property type="protein sequence ID" value="SDK16500.1"/>
    <property type="molecule type" value="Genomic_DNA"/>
</dbReference>
<dbReference type="Pfam" id="PF00309">
    <property type="entry name" value="Sigma54_AID"/>
    <property type="match status" value="1"/>
</dbReference>
<dbReference type="PANTHER" id="PTHR32248">
    <property type="entry name" value="RNA POLYMERASE SIGMA-54 FACTOR"/>
    <property type="match status" value="1"/>
</dbReference>
<dbReference type="PRINTS" id="PR00045">
    <property type="entry name" value="SIGMA54FCT"/>
</dbReference>
<dbReference type="AlphaFoldDB" id="A0A1G8ZQQ2"/>
<evidence type="ECO:0000313" key="12">
    <source>
        <dbReference type="EMBL" id="SDK16500.1"/>
    </source>
</evidence>
<dbReference type="STRING" id="426701.SAMN04488098_101529"/>
<feature type="region of interest" description="Disordered" evidence="9">
    <location>
        <begin position="378"/>
        <end position="427"/>
    </location>
</feature>
<dbReference type="Gene3D" id="1.10.10.60">
    <property type="entry name" value="Homeodomain-like"/>
    <property type="match status" value="1"/>
</dbReference>
<keyword evidence="5" id="KW-0805">Transcription regulation</keyword>
<dbReference type="Gene3D" id="1.10.10.1330">
    <property type="entry name" value="RNA polymerase sigma-54 factor, core-binding domain"/>
    <property type="match status" value="1"/>
</dbReference>
<evidence type="ECO:0000256" key="5">
    <source>
        <dbReference type="ARBA" id="ARBA00023015"/>
    </source>
</evidence>
<evidence type="ECO:0000259" key="10">
    <source>
        <dbReference type="Pfam" id="PF04552"/>
    </source>
</evidence>
<proteinExistence type="inferred from homology"/>
<dbReference type="InterPro" id="IPR007634">
    <property type="entry name" value="RNA_pol_sigma_54_DNA-bd"/>
</dbReference>
<dbReference type="GO" id="GO:0001216">
    <property type="term" value="F:DNA-binding transcription activator activity"/>
    <property type="evidence" value="ECO:0007669"/>
    <property type="project" value="InterPro"/>
</dbReference>
<dbReference type="NCBIfam" id="TIGR02395">
    <property type="entry name" value="rpoN_sigma"/>
    <property type="match status" value="1"/>
</dbReference>
<keyword evidence="4" id="KW-0548">Nucleotidyltransferase</keyword>
<dbReference type="OrthoDB" id="9814402at2"/>
<dbReference type="InterPro" id="IPR000394">
    <property type="entry name" value="RNA_pol_sigma_54"/>
</dbReference>
<dbReference type="GO" id="GO:0016779">
    <property type="term" value="F:nucleotidyltransferase activity"/>
    <property type="evidence" value="ECO:0007669"/>
    <property type="project" value="UniProtKB-KW"/>
</dbReference>
<dbReference type="PROSITE" id="PS50044">
    <property type="entry name" value="SIGMA54_3"/>
    <property type="match status" value="1"/>
</dbReference>
<dbReference type="InterPro" id="IPR038709">
    <property type="entry name" value="RpoN_core-bd_sf"/>
</dbReference>
<evidence type="ECO:0000256" key="6">
    <source>
        <dbReference type="ARBA" id="ARBA00023082"/>
    </source>
</evidence>
<keyword evidence="3" id="KW-0808">Transferase</keyword>
<dbReference type="GO" id="GO:0003677">
    <property type="term" value="F:DNA binding"/>
    <property type="evidence" value="ECO:0007669"/>
    <property type="project" value="UniProtKB-KW"/>
</dbReference>
<evidence type="ECO:0000256" key="7">
    <source>
        <dbReference type="ARBA" id="ARBA00023125"/>
    </source>
</evidence>
<dbReference type="RefSeq" id="WP_091266318.1">
    <property type="nucleotide sequence ID" value="NZ_FNFK01000015.1"/>
</dbReference>
<dbReference type="Pfam" id="PF04963">
    <property type="entry name" value="Sigma54_CBD"/>
    <property type="match status" value="1"/>
</dbReference>
<dbReference type="Proteomes" id="UP000199433">
    <property type="component" value="Unassembled WGS sequence"/>
</dbReference>
<evidence type="ECO:0000256" key="1">
    <source>
        <dbReference type="ARBA" id="ARBA00008798"/>
    </source>
</evidence>
<reference evidence="13" key="1">
    <citation type="submission" date="2016-10" db="EMBL/GenBank/DDBJ databases">
        <authorList>
            <person name="Varghese N."/>
            <person name="Submissions S."/>
        </authorList>
    </citation>
    <scope>NUCLEOTIDE SEQUENCE [LARGE SCALE GENOMIC DNA]</scope>
    <source>
        <strain evidence="13">DSM 19181</strain>
    </source>
</reference>
<name>A0A1G8ZQQ2_9LACT</name>
<dbReference type="GO" id="GO:0006352">
    <property type="term" value="P:DNA-templated transcription initiation"/>
    <property type="evidence" value="ECO:0007669"/>
    <property type="project" value="InterPro"/>
</dbReference>
<evidence type="ECO:0000313" key="13">
    <source>
        <dbReference type="Proteomes" id="UP000199433"/>
    </source>
</evidence>
<evidence type="ECO:0000256" key="2">
    <source>
        <dbReference type="ARBA" id="ARBA00022478"/>
    </source>
</evidence>
<comment type="similarity">
    <text evidence="1">Belongs to the sigma-54 factor family.</text>
</comment>
<dbReference type="GO" id="GO:0000428">
    <property type="term" value="C:DNA-directed RNA polymerase complex"/>
    <property type="evidence" value="ECO:0007669"/>
    <property type="project" value="UniProtKB-KW"/>
</dbReference>
<keyword evidence="8" id="KW-0804">Transcription</keyword>
<keyword evidence="7" id="KW-0238">DNA-binding</keyword>
<protein>
    <submittedName>
        <fullName evidence="12">RNA polymerase, sigma 54 subunit, RpoN/SigL</fullName>
    </submittedName>
</protein>
<evidence type="ECO:0000256" key="8">
    <source>
        <dbReference type="ARBA" id="ARBA00023163"/>
    </source>
</evidence>
<evidence type="ECO:0000259" key="11">
    <source>
        <dbReference type="Pfam" id="PF04963"/>
    </source>
</evidence>
<keyword evidence="13" id="KW-1185">Reference proteome</keyword>
<keyword evidence="6" id="KW-0731">Sigma factor</keyword>
<keyword evidence="2" id="KW-0240">DNA-directed RNA polymerase</keyword>
<dbReference type="PANTHER" id="PTHR32248:SF4">
    <property type="entry name" value="RNA POLYMERASE SIGMA-54 FACTOR"/>
    <property type="match status" value="1"/>
</dbReference>
<dbReference type="InterPro" id="IPR007046">
    <property type="entry name" value="RNA_pol_sigma_54_core-bd"/>
</dbReference>
<feature type="domain" description="RNA polymerase sigma factor 54 DNA-binding" evidence="10">
    <location>
        <begin position="271"/>
        <end position="424"/>
    </location>
</feature>
<evidence type="ECO:0000256" key="3">
    <source>
        <dbReference type="ARBA" id="ARBA00022679"/>
    </source>
</evidence>
<evidence type="ECO:0000256" key="4">
    <source>
        <dbReference type="ARBA" id="ARBA00022695"/>
    </source>
</evidence>
<evidence type="ECO:0000256" key="9">
    <source>
        <dbReference type="SAM" id="MobiDB-lite"/>
    </source>
</evidence>
<feature type="compositionally biased region" description="Polar residues" evidence="9">
    <location>
        <begin position="417"/>
        <end position="427"/>
    </location>
</feature>
<dbReference type="Pfam" id="PF04552">
    <property type="entry name" value="Sigma54_DBD"/>
    <property type="match status" value="1"/>
</dbReference>
<organism evidence="12 13">
    <name type="scientific">Alkalibacterium thalassium</name>
    <dbReference type="NCBI Taxonomy" id="426701"/>
    <lineage>
        <taxon>Bacteria</taxon>
        <taxon>Bacillati</taxon>
        <taxon>Bacillota</taxon>
        <taxon>Bacilli</taxon>
        <taxon>Lactobacillales</taxon>
        <taxon>Carnobacteriaceae</taxon>
        <taxon>Alkalibacterium</taxon>
    </lineage>
</organism>
<feature type="domain" description="RNA polymerase sigma factor 54 core-binding" evidence="11">
    <location>
        <begin position="70"/>
        <end position="257"/>
    </location>
</feature>
<dbReference type="PIRSF" id="PIRSF000774">
    <property type="entry name" value="RpoN"/>
    <property type="match status" value="1"/>
</dbReference>
<sequence>MAYQQRPDFSQKQKQTYIPNLVQNVQLLQLNRLELSAFLNELVIDNPLIDVPESEQQLVQRALKTSSSVIEETAAHRQSLYDHLKEQVEMLYRPTYLRELIFWWINQLDHRGYVTATVEEAVEETGATAVELVDALTLLQQLDPAGIGARSLKECLMLQTERLDFSPATAYIILEENFERLTEKKWKELADIYSISESEVQEVLKFVQKLTPSPAEGFQTSYTPFILPELAVSVNDEEVSVVETKYKTPLLTFNTAYFEELKHQDDRTVLKYIGEKKKEYDILQAGLEKRKETILRVGTAIARHQAGFFRNPDDGLSSLQLNDLAQELQLNESTVSRAVRESYIQTPSGTYELKSFLSRRTSGGDSQDQLEKQIRELIDQEDKSNPLSDQKLSDKLAESGMQLSRRGVTKYRKSLSIPASTQRKVRK</sequence>
<dbReference type="GO" id="GO:0016987">
    <property type="term" value="F:sigma factor activity"/>
    <property type="evidence" value="ECO:0007669"/>
    <property type="project" value="UniProtKB-KW"/>
</dbReference>
<accession>A0A1G8ZQQ2</accession>
<gene>
    <name evidence="12" type="ORF">SAMN04488098_101529</name>
</gene>